<keyword evidence="11" id="KW-1185">Reference proteome</keyword>
<keyword evidence="5 8" id="KW-1133">Transmembrane helix</keyword>
<feature type="transmembrane region" description="Helical" evidence="8">
    <location>
        <begin position="402"/>
        <end position="426"/>
    </location>
</feature>
<gene>
    <name evidence="10" type="primary">HGT20_25</name>
    <name evidence="10" type="ORF">K7432_013925</name>
</gene>
<feature type="transmembrane region" description="Helical" evidence="8">
    <location>
        <begin position="315"/>
        <end position="337"/>
    </location>
</feature>
<dbReference type="InterPro" id="IPR045263">
    <property type="entry name" value="GLUT"/>
</dbReference>
<accession>A0ABR2VQY8</accession>
<dbReference type="EMBL" id="JASJQH010008333">
    <property type="protein sequence ID" value="KAK9693451.1"/>
    <property type="molecule type" value="Genomic_DNA"/>
</dbReference>
<evidence type="ECO:0000256" key="1">
    <source>
        <dbReference type="ARBA" id="ARBA00004141"/>
    </source>
</evidence>
<dbReference type="InterPro" id="IPR036259">
    <property type="entry name" value="MFS_trans_sf"/>
</dbReference>
<evidence type="ECO:0000256" key="7">
    <source>
        <dbReference type="RuleBase" id="RU003346"/>
    </source>
</evidence>
<dbReference type="InterPro" id="IPR005829">
    <property type="entry name" value="Sugar_transporter_CS"/>
</dbReference>
<feature type="transmembrane region" description="Helical" evidence="8">
    <location>
        <begin position="108"/>
        <end position="126"/>
    </location>
</feature>
<organism evidence="10 11">
    <name type="scientific">Basidiobolus ranarum</name>
    <dbReference type="NCBI Taxonomy" id="34480"/>
    <lineage>
        <taxon>Eukaryota</taxon>
        <taxon>Fungi</taxon>
        <taxon>Fungi incertae sedis</taxon>
        <taxon>Zoopagomycota</taxon>
        <taxon>Entomophthoromycotina</taxon>
        <taxon>Basidiobolomycetes</taxon>
        <taxon>Basidiobolales</taxon>
        <taxon>Basidiobolaceae</taxon>
        <taxon>Basidiobolus</taxon>
    </lineage>
</organism>
<evidence type="ECO:0000256" key="3">
    <source>
        <dbReference type="ARBA" id="ARBA00022448"/>
    </source>
</evidence>
<keyword evidence="3 7" id="KW-0813">Transport</keyword>
<feature type="transmembrane region" description="Helical" evidence="8">
    <location>
        <begin position="279"/>
        <end position="303"/>
    </location>
</feature>
<feature type="transmembrane region" description="Helical" evidence="8">
    <location>
        <begin position="344"/>
        <end position="364"/>
    </location>
</feature>
<sequence>MLNKKVQGNPDIAVRDSKDLVFTPYIWLCGSTAALASFTAGYNSAAPNTPESTIRNCQSEYDGSGFPQCISMSSGTWGLAVGILAIGGLIGGLCAGPAADKLGRRLTLLLNNFFFIAGAILVATATTTIQFVIGRVVIGVGCGAGSVVAPMYVAEIATDGARGVLGTMYQLFMVMGQLAADCIGLGLSNIPGWRYLFGIAIMPPVLQVVLLSFCTETPSYYLSKNKTEKARMALQKLRKGCLIDTEFNQLYAAAHNETPNSNENLNIIQVIKDSHLRGLFLVALIMHAYQQLSGINSVVYYSTSIFNDIFGVDNSQYVTVGVAGLNLIMTLISVALIDRAGRKPLLYSSGIGMCISSVLIVIASGLHIDILMVIAVMLFVASFAVGLGPIPWMLVPELVPTFAIAATSSTATAVNWLFNFVIGQVFPPMKDGLKGYTFLPFAIICVFGTLFTYFFVPETKGRRIADIKER</sequence>
<reference evidence="10 11" key="1">
    <citation type="submission" date="2023-04" db="EMBL/GenBank/DDBJ databases">
        <title>Genome of Basidiobolus ranarum AG-B5.</title>
        <authorList>
            <person name="Stajich J.E."/>
            <person name="Carter-House D."/>
            <person name="Gryganskyi A."/>
        </authorList>
    </citation>
    <scope>NUCLEOTIDE SEQUENCE [LARGE SCALE GENOMIC DNA]</scope>
    <source>
        <strain evidence="10 11">AG-B5</strain>
    </source>
</reference>
<dbReference type="PANTHER" id="PTHR23503">
    <property type="entry name" value="SOLUTE CARRIER FAMILY 2"/>
    <property type="match status" value="1"/>
</dbReference>
<comment type="subcellular location">
    <subcellularLocation>
        <location evidence="1">Membrane</location>
        <topology evidence="1">Multi-pass membrane protein</topology>
    </subcellularLocation>
</comment>
<dbReference type="Pfam" id="PF00083">
    <property type="entry name" value="Sugar_tr"/>
    <property type="match status" value="1"/>
</dbReference>
<evidence type="ECO:0000259" key="9">
    <source>
        <dbReference type="PROSITE" id="PS50850"/>
    </source>
</evidence>
<feature type="transmembrane region" description="Helical" evidence="8">
    <location>
        <begin position="193"/>
        <end position="214"/>
    </location>
</feature>
<dbReference type="SUPFAM" id="SSF103473">
    <property type="entry name" value="MFS general substrate transporter"/>
    <property type="match status" value="1"/>
</dbReference>
<evidence type="ECO:0000313" key="10">
    <source>
        <dbReference type="EMBL" id="KAK9693451.1"/>
    </source>
</evidence>
<dbReference type="Proteomes" id="UP001479436">
    <property type="component" value="Unassembled WGS sequence"/>
</dbReference>
<dbReference type="PANTHER" id="PTHR23503:SF8">
    <property type="entry name" value="FACILITATED GLUCOSE TRANSPORTER PROTEIN 1"/>
    <property type="match status" value="1"/>
</dbReference>
<feature type="transmembrane region" description="Helical" evidence="8">
    <location>
        <begin position="166"/>
        <end position="187"/>
    </location>
</feature>
<comment type="similarity">
    <text evidence="2 7">Belongs to the major facilitator superfamily. Sugar transporter (TC 2.A.1.1) family.</text>
</comment>
<keyword evidence="6 8" id="KW-0472">Membrane</keyword>
<evidence type="ECO:0000256" key="8">
    <source>
        <dbReference type="SAM" id="Phobius"/>
    </source>
</evidence>
<dbReference type="PROSITE" id="PS50850">
    <property type="entry name" value="MFS"/>
    <property type="match status" value="1"/>
</dbReference>
<dbReference type="NCBIfam" id="TIGR00879">
    <property type="entry name" value="SP"/>
    <property type="match status" value="1"/>
</dbReference>
<dbReference type="PRINTS" id="PR00171">
    <property type="entry name" value="SUGRTRNSPORT"/>
</dbReference>
<feature type="transmembrane region" description="Helical" evidence="8">
    <location>
        <begin position="438"/>
        <end position="456"/>
    </location>
</feature>
<feature type="transmembrane region" description="Helical" evidence="8">
    <location>
        <begin position="20"/>
        <end position="42"/>
    </location>
</feature>
<evidence type="ECO:0000256" key="6">
    <source>
        <dbReference type="ARBA" id="ARBA00023136"/>
    </source>
</evidence>
<comment type="caution">
    <text evidence="10">The sequence shown here is derived from an EMBL/GenBank/DDBJ whole genome shotgun (WGS) entry which is preliminary data.</text>
</comment>
<evidence type="ECO:0000256" key="4">
    <source>
        <dbReference type="ARBA" id="ARBA00022692"/>
    </source>
</evidence>
<protein>
    <submittedName>
        <fullName evidence="10">Bifunctional purine biosynthesis protein PurH</fullName>
    </submittedName>
</protein>
<dbReference type="InterPro" id="IPR003663">
    <property type="entry name" value="Sugar/inositol_transpt"/>
</dbReference>
<dbReference type="PROSITE" id="PS00216">
    <property type="entry name" value="SUGAR_TRANSPORT_1"/>
    <property type="match status" value="1"/>
</dbReference>
<feature type="transmembrane region" description="Helical" evidence="8">
    <location>
        <begin position="77"/>
        <end position="96"/>
    </location>
</feature>
<proteinExistence type="inferred from homology"/>
<feature type="transmembrane region" description="Helical" evidence="8">
    <location>
        <begin position="370"/>
        <end position="390"/>
    </location>
</feature>
<feature type="transmembrane region" description="Helical" evidence="8">
    <location>
        <begin position="132"/>
        <end position="154"/>
    </location>
</feature>
<dbReference type="InterPro" id="IPR005828">
    <property type="entry name" value="MFS_sugar_transport-like"/>
</dbReference>
<evidence type="ECO:0000256" key="2">
    <source>
        <dbReference type="ARBA" id="ARBA00010992"/>
    </source>
</evidence>
<dbReference type="Gene3D" id="1.20.1250.20">
    <property type="entry name" value="MFS general substrate transporter like domains"/>
    <property type="match status" value="1"/>
</dbReference>
<evidence type="ECO:0000256" key="5">
    <source>
        <dbReference type="ARBA" id="ARBA00022989"/>
    </source>
</evidence>
<evidence type="ECO:0000313" key="11">
    <source>
        <dbReference type="Proteomes" id="UP001479436"/>
    </source>
</evidence>
<name>A0ABR2VQY8_9FUNG</name>
<feature type="domain" description="Major facilitator superfamily (MFS) profile" evidence="9">
    <location>
        <begin position="29"/>
        <end position="460"/>
    </location>
</feature>
<dbReference type="InterPro" id="IPR020846">
    <property type="entry name" value="MFS_dom"/>
</dbReference>
<dbReference type="PROSITE" id="PS00217">
    <property type="entry name" value="SUGAR_TRANSPORT_2"/>
    <property type="match status" value="1"/>
</dbReference>
<keyword evidence="4 8" id="KW-0812">Transmembrane</keyword>